<feature type="compositionally biased region" description="Basic and acidic residues" evidence="1">
    <location>
        <begin position="49"/>
        <end position="60"/>
    </location>
</feature>
<protein>
    <submittedName>
        <fullName evidence="2">Uncharacterized protein</fullName>
    </submittedName>
</protein>
<feature type="compositionally biased region" description="Polar residues" evidence="1">
    <location>
        <begin position="62"/>
        <end position="74"/>
    </location>
</feature>
<name>A0AAW2NRT9_SESRA</name>
<reference evidence="2" key="2">
    <citation type="journal article" date="2024" name="Plant">
        <title>Genomic evolution and insights into agronomic trait innovations of Sesamum species.</title>
        <authorList>
            <person name="Miao H."/>
            <person name="Wang L."/>
            <person name="Qu L."/>
            <person name="Liu H."/>
            <person name="Sun Y."/>
            <person name="Le M."/>
            <person name="Wang Q."/>
            <person name="Wei S."/>
            <person name="Zheng Y."/>
            <person name="Lin W."/>
            <person name="Duan Y."/>
            <person name="Cao H."/>
            <person name="Xiong S."/>
            <person name="Wang X."/>
            <person name="Wei L."/>
            <person name="Li C."/>
            <person name="Ma Q."/>
            <person name="Ju M."/>
            <person name="Zhao R."/>
            <person name="Li G."/>
            <person name="Mu C."/>
            <person name="Tian Q."/>
            <person name="Mei H."/>
            <person name="Zhang T."/>
            <person name="Gao T."/>
            <person name="Zhang H."/>
        </authorList>
    </citation>
    <scope>NUCLEOTIDE SEQUENCE</scope>
    <source>
        <strain evidence="2">G02</strain>
    </source>
</reference>
<organism evidence="2">
    <name type="scientific">Sesamum radiatum</name>
    <name type="common">Black benniseed</name>
    <dbReference type="NCBI Taxonomy" id="300843"/>
    <lineage>
        <taxon>Eukaryota</taxon>
        <taxon>Viridiplantae</taxon>
        <taxon>Streptophyta</taxon>
        <taxon>Embryophyta</taxon>
        <taxon>Tracheophyta</taxon>
        <taxon>Spermatophyta</taxon>
        <taxon>Magnoliopsida</taxon>
        <taxon>eudicotyledons</taxon>
        <taxon>Gunneridae</taxon>
        <taxon>Pentapetalae</taxon>
        <taxon>asterids</taxon>
        <taxon>lamiids</taxon>
        <taxon>Lamiales</taxon>
        <taxon>Pedaliaceae</taxon>
        <taxon>Sesamum</taxon>
    </lineage>
</organism>
<evidence type="ECO:0000313" key="2">
    <source>
        <dbReference type="EMBL" id="KAL0345655.1"/>
    </source>
</evidence>
<reference evidence="2" key="1">
    <citation type="submission" date="2020-06" db="EMBL/GenBank/DDBJ databases">
        <authorList>
            <person name="Li T."/>
            <person name="Hu X."/>
            <person name="Zhang T."/>
            <person name="Song X."/>
            <person name="Zhang H."/>
            <person name="Dai N."/>
            <person name="Sheng W."/>
            <person name="Hou X."/>
            <person name="Wei L."/>
        </authorList>
    </citation>
    <scope>NUCLEOTIDE SEQUENCE</scope>
    <source>
        <strain evidence="2">G02</strain>
        <tissue evidence="2">Leaf</tissue>
    </source>
</reference>
<dbReference type="EMBL" id="JACGWJ010000019">
    <property type="protein sequence ID" value="KAL0345655.1"/>
    <property type="molecule type" value="Genomic_DNA"/>
</dbReference>
<accession>A0AAW2NRT9</accession>
<proteinExistence type="predicted"/>
<sequence>MKLKFPIPRGVGEVQGDHLQARKCYVEAVCKRQKRNPGEDRQGAPLGRKGKETWQKEPQGKSRYQQRYNLQKNC</sequence>
<evidence type="ECO:0000256" key="1">
    <source>
        <dbReference type="SAM" id="MobiDB-lite"/>
    </source>
</evidence>
<gene>
    <name evidence="2" type="ORF">Sradi_4396800</name>
</gene>
<comment type="caution">
    <text evidence="2">The sequence shown here is derived from an EMBL/GenBank/DDBJ whole genome shotgun (WGS) entry which is preliminary data.</text>
</comment>
<dbReference type="AlphaFoldDB" id="A0AAW2NRT9"/>
<feature type="region of interest" description="Disordered" evidence="1">
    <location>
        <begin position="34"/>
        <end position="74"/>
    </location>
</feature>